<proteinExistence type="predicted"/>
<feature type="chain" id="PRO_5013164985" evidence="1">
    <location>
        <begin position="31"/>
        <end position="67"/>
    </location>
</feature>
<dbReference type="Proteomes" id="UP000195755">
    <property type="component" value="Chromosome"/>
</dbReference>
<dbReference type="EMBL" id="CP021744">
    <property type="protein sequence ID" value="ARZ68557.1"/>
    <property type="molecule type" value="Genomic_DNA"/>
</dbReference>
<dbReference type="PROSITE" id="PS51318">
    <property type="entry name" value="TAT"/>
    <property type="match status" value="1"/>
</dbReference>
<keyword evidence="1" id="KW-0732">Signal</keyword>
<evidence type="ECO:0000313" key="3">
    <source>
        <dbReference type="Proteomes" id="UP000195755"/>
    </source>
</evidence>
<organism evidence="2 3">
    <name type="scientific">Streptomyces albireticuli</name>
    <dbReference type="NCBI Taxonomy" id="1940"/>
    <lineage>
        <taxon>Bacteria</taxon>
        <taxon>Bacillati</taxon>
        <taxon>Actinomycetota</taxon>
        <taxon>Actinomycetes</taxon>
        <taxon>Kitasatosporales</taxon>
        <taxon>Streptomycetaceae</taxon>
        <taxon>Streptomyces</taxon>
    </lineage>
</organism>
<dbReference type="RefSeq" id="WP_087926833.1">
    <property type="nucleotide sequence ID" value="NZ_CP021744.1"/>
</dbReference>
<sequence>MSTTRRVLTALATTVLFTVGAAALAAPAQADVHASLLGGLITAETNGTIDVGIAGQTILNIPNAVGL</sequence>
<evidence type="ECO:0000256" key="1">
    <source>
        <dbReference type="SAM" id="SignalP"/>
    </source>
</evidence>
<accession>A0A1Z2L2N5</accession>
<feature type="signal peptide" evidence="1">
    <location>
        <begin position="1"/>
        <end position="30"/>
    </location>
</feature>
<evidence type="ECO:0000313" key="2">
    <source>
        <dbReference type="EMBL" id="ARZ68557.1"/>
    </source>
</evidence>
<protein>
    <submittedName>
        <fullName evidence="2">Uncharacterized protein</fullName>
    </submittedName>
</protein>
<reference evidence="2 3" key="1">
    <citation type="submission" date="2017-06" db="EMBL/GenBank/DDBJ databases">
        <title>Streptomyces albireticuli Genome sequencing and assembly.</title>
        <authorList>
            <person name="Wang Y."/>
            <person name="Du B."/>
            <person name="Ding Y."/>
            <person name="Liu H."/>
            <person name="Hou Q."/>
            <person name="Liu K."/>
            <person name="Yao L."/>
            <person name="Wang C."/>
        </authorList>
    </citation>
    <scope>NUCLEOTIDE SEQUENCE [LARGE SCALE GENOMIC DNA]</scope>
    <source>
        <strain evidence="2 3">MDJK11</strain>
    </source>
</reference>
<gene>
    <name evidence="2" type="ORF">SMD11_2910</name>
</gene>
<name>A0A1Z2L2N5_9ACTN</name>
<dbReference type="KEGG" id="salj:SMD11_2910"/>
<dbReference type="InterPro" id="IPR006311">
    <property type="entry name" value="TAT_signal"/>
</dbReference>
<dbReference type="AlphaFoldDB" id="A0A1Z2L2N5"/>